<feature type="domain" description="HTH araC/xylS-type" evidence="4">
    <location>
        <begin position="212"/>
        <end position="313"/>
    </location>
</feature>
<dbReference type="InterPro" id="IPR020449">
    <property type="entry name" value="Tscrpt_reg_AraC-type_HTH"/>
</dbReference>
<evidence type="ECO:0000313" key="7">
    <source>
        <dbReference type="Proteomes" id="UP000183760"/>
    </source>
</evidence>
<accession>A0A511T264</accession>
<dbReference type="Proteomes" id="UP000183760">
    <property type="component" value="Unassembled WGS sequence"/>
</dbReference>
<dbReference type="EMBL" id="BJXR01000025">
    <property type="protein sequence ID" value="GEN07458.1"/>
    <property type="molecule type" value="Genomic_DNA"/>
</dbReference>
<protein>
    <submittedName>
        <fullName evidence="5">AraC family transcriptional regulator</fullName>
    </submittedName>
    <submittedName>
        <fullName evidence="6">Transcriptional regulator, AraC family</fullName>
    </submittedName>
</protein>
<dbReference type="PROSITE" id="PS01124">
    <property type="entry name" value="HTH_ARAC_FAMILY_2"/>
    <property type="match status" value="1"/>
</dbReference>
<dbReference type="Gene3D" id="1.10.10.60">
    <property type="entry name" value="Homeodomain-like"/>
    <property type="match status" value="1"/>
</dbReference>
<dbReference type="AlphaFoldDB" id="A0A511T264"/>
<dbReference type="Proteomes" id="UP000321514">
    <property type="component" value="Unassembled WGS sequence"/>
</dbReference>
<keyword evidence="3" id="KW-0804">Transcription</keyword>
<dbReference type="EMBL" id="FOIB01000001">
    <property type="protein sequence ID" value="SES90263.1"/>
    <property type="molecule type" value="Genomic_DNA"/>
</dbReference>
<sequence>MRTVFSTDGVTEQQRHEYWQELASKVLLGLRTEHKSSASPFFGRLDHHDAGPLGVTYLHSSAQSVYRGEPEIARAPRECYYLCMQVEGVCRLRQGREERYSHPGDVELFDGTRPGELSFDADYRRIVIVAPYSTLRPRLSRPDDLVGSVLHTREGVGALVSAYLRAFAVNQLAEPVAGSVSDNLLELLALAFNTQGRRIQTNAASVREARRHALRVYVERHLAEPSLSPATAAAHFRMSTRYLHGLFAEGGESFMRQVLSRRLERCRKALEDPDMDARGIADIAFSWGFVDLTHFGRAFKKAYGMTPRDWRHAHARQRS</sequence>
<evidence type="ECO:0000256" key="2">
    <source>
        <dbReference type="ARBA" id="ARBA00023125"/>
    </source>
</evidence>
<dbReference type="InterPro" id="IPR018060">
    <property type="entry name" value="HTH_AraC"/>
</dbReference>
<keyword evidence="2" id="KW-0238">DNA-binding</keyword>
<evidence type="ECO:0000256" key="3">
    <source>
        <dbReference type="ARBA" id="ARBA00023163"/>
    </source>
</evidence>
<dbReference type="PANTHER" id="PTHR46796:SF6">
    <property type="entry name" value="ARAC SUBFAMILY"/>
    <property type="match status" value="1"/>
</dbReference>
<dbReference type="Pfam" id="PF14525">
    <property type="entry name" value="AraC_binding_2"/>
    <property type="match status" value="1"/>
</dbReference>
<dbReference type="InterPro" id="IPR009057">
    <property type="entry name" value="Homeodomain-like_sf"/>
</dbReference>
<dbReference type="SMART" id="SM00342">
    <property type="entry name" value="HTH_ARAC"/>
    <property type="match status" value="1"/>
</dbReference>
<proteinExistence type="predicted"/>
<dbReference type="InterPro" id="IPR050204">
    <property type="entry name" value="AraC_XylS_family_regulators"/>
</dbReference>
<dbReference type="SUPFAM" id="SSF46689">
    <property type="entry name" value="Homeodomain-like"/>
    <property type="match status" value="1"/>
</dbReference>
<evidence type="ECO:0000313" key="5">
    <source>
        <dbReference type="EMBL" id="GEN07458.1"/>
    </source>
</evidence>
<dbReference type="GO" id="GO:0003700">
    <property type="term" value="F:DNA-binding transcription factor activity"/>
    <property type="evidence" value="ECO:0007669"/>
    <property type="project" value="InterPro"/>
</dbReference>
<evidence type="ECO:0000313" key="8">
    <source>
        <dbReference type="Proteomes" id="UP000321514"/>
    </source>
</evidence>
<evidence type="ECO:0000313" key="6">
    <source>
        <dbReference type="EMBL" id="SES90263.1"/>
    </source>
</evidence>
<dbReference type="Pfam" id="PF12833">
    <property type="entry name" value="HTH_18"/>
    <property type="match status" value="1"/>
</dbReference>
<dbReference type="InterPro" id="IPR035418">
    <property type="entry name" value="AraC-bd_2"/>
</dbReference>
<comment type="caution">
    <text evidence="5">The sequence shown here is derived from an EMBL/GenBank/DDBJ whole genome shotgun (WGS) entry which is preliminary data.</text>
</comment>
<dbReference type="STRING" id="1334629.MFUL124B02_03540"/>
<dbReference type="GO" id="GO:0043565">
    <property type="term" value="F:sequence-specific DNA binding"/>
    <property type="evidence" value="ECO:0007669"/>
    <property type="project" value="InterPro"/>
</dbReference>
<name>A0A511T264_MYXFU</name>
<reference evidence="5 8" key="2">
    <citation type="submission" date="2019-07" db="EMBL/GenBank/DDBJ databases">
        <title>Whole genome shotgun sequence of Myxococcus fulvus NBRC 100333.</title>
        <authorList>
            <person name="Hosoyama A."/>
            <person name="Uohara A."/>
            <person name="Ohji S."/>
            <person name="Ichikawa N."/>
        </authorList>
    </citation>
    <scope>NUCLEOTIDE SEQUENCE [LARGE SCALE GENOMIC DNA]</scope>
    <source>
        <strain evidence="5 8">NBRC 100333</strain>
    </source>
</reference>
<keyword evidence="7" id="KW-1185">Reference proteome</keyword>
<dbReference type="PRINTS" id="PR00032">
    <property type="entry name" value="HTHARAC"/>
</dbReference>
<gene>
    <name evidence="5" type="ORF">MFU01_24950</name>
    <name evidence="6" type="ORF">SAMN05443572_101523</name>
</gene>
<dbReference type="PANTHER" id="PTHR46796">
    <property type="entry name" value="HTH-TYPE TRANSCRIPTIONAL ACTIVATOR RHAS-RELATED"/>
    <property type="match status" value="1"/>
</dbReference>
<reference evidence="6 7" key="1">
    <citation type="submission" date="2016-10" db="EMBL/GenBank/DDBJ databases">
        <authorList>
            <person name="Varghese N."/>
            <person name="Submissions S."/>
        </authorList>
    </citation>
    <scope>NUCLEOTIDE SEQUENCE [LARGE SCALE GENOMIC DNA]</scope>
    <source>
        <strain evidence="6 7">DSM 16525</strain>
    </source>
</reference>
<keyword evidence="1" id="KW-0805">Transcription regulation</keyword>
<organism evidence="5 8">
    <name type="scientific">Myxococcus fulvus</name>
    <dbReference type="NCBI Taxonomy" id="33"/>
    <lineage>
        <taxon>Bacteria</taxon>
        <taxon>Pseudomonadati</taxon>
        <taxon>Myxococcota</taxon>
        <taxon>Myxococcia</taxon>
        <taxon>Myxococcales</taxon>
        <taxon>Cystobacterineae</taxon>
        <taxon>Myxococcaceae</taxon>
        <taxon>Myxococcus</taxon>
    </lineage>
</organism>
<evidence type="ECO:0000256" key="1">
    <source>
        <dbReference type="ARBA" id="ARBA00023015"/>
    </source>
</evidence>
<evidence type="ECO:0000259" key="4">
    <source>
        <dbReference type="PROSITE" id="PS01124"/>
    </source>
</evidence>
<dbReference type="RefSeq" id="WP_074948776.1">
    <property type="nucleotide sequence ID" value="NZ_BJXR01000025.1"/>
</dbReference>